<keyword evidence="1" id="KW-0732">Signal</keyword>
<sequence>MIHMARPCALFVHLLGNFWLGDSLREHSSFRATNPESESAILDEVTNNDGKPNPRISCSAGIEHARQLLAGKMKAMGLMALGQGNDYLYTVPGTKDDECPGGITNLIAGLPGSDEQLKEEYILLGAHLDGPYNQGPSAKEGNLETDNSYDDGGSVAAVLSLAKYFKDNPIKRSLLLILSDGEEGIGNVQTSEEWKRRFCQSSGWQGRKGSCHNYPIGFTAWARRPTVQIQMVKLVMTMDPLGAPGINDHDFVAVLGTESTEGLQELMEESFTGAPVEPLFVNRQYAATSYSDADAITKDFKPLCVEFLPECFNGVPAVWLAQTAFGKYHGGVNANYLLPAMEYGMIPGIKVPRELASFALDMRKNFNDQALLKVTESLTTVLKNLGNQPDLSYLVYNPQVHKKFTEANAMFKCGAPGNCGFSLQDAINNKKAYDYLAKALLSAPDIAPEVAKSVQQFSSQSSMMLGKIINAYGCTQPTCKPSEVFPKELEETKPGLLAVLTMALDFYAKEPYRQPFGG</sequence>
<feature type="domain" description="Peptidase M28" evidence="2">
    <location>
        <begin position="105"/>
        <end position="269"/>
    </location>
</feature>
<dbReference type="EMBL" id="CAXAMN010004002">
    <property type="protein sequence ID" value="CAK9007166.1"/>
    <property type="molecule type" value="Genomic_DNA"/>
</dbReference>
<dbReference type="EMBL" id="CAXAMN010004113">
    <property type="protein sequence ID" value="CAK9007676.1"/>
    <property type="molecule type" value="Genomic_DNA"/>
</dbReference>
<evidence type="ECO:0000259" key="2">
    <source>
        <dbReference type="Pfam" id="PF04389"/>
    </source>
</evidence>
<evidence type="ECO:0000256" key="1">
    <source>
        <dbReference type="SAM" id="SignalP"/>
    </source>
</evidence>
<protein>
    <recommendedName>
        <fullName evidence="2">Peptidase M28 domain-containing protein</fullName>
    </recommendedName>
</protein>
<reference evidence="3 5" key="1">
    <citation type="submission" date="2024-02" db="EMBL/GenBank/DDBJ databases">
        <authorList>
            <person name="Chen Y."/>
            <person name="Shah S."/>
            <person name="Dougan E. K."/>
            <person name="Thang M."/>
            <person name="Chan C."/>
        </authorList>
    </citation>
    <scope>NUCLEOTIDE SEQUENCE [LARGE SCALE GENOMIC DNA]</scope>
</reference>
<dbReference type="InterPro" id="IPR007484">
    <property type="entry name" value="Peptidase_M28"/>
</dbReference>
<feature type="signal peptide" evidence="1">
    <location>
        <begin position="1"/>
        <end position="23"/>
    </location>
</feature>
<accession>A0ABP0IYI5</accession>
<dbReference type="Proteomes" id="UP001642484">
    <property type="component" value="Unassembled WGS sequence"/>
</dbReference>
<dbReference type="SUPFAM" id="SSF53187">
    <property type="entry name" value="Zn-dependent exopeptidases"/>
    <property type="match status" value="1"/>
</dbReference>
<comment type="caution">
    <text evidence="3">The sequence shown here is derived from an EMBL/GenBank/DDBJ whole genome shotgun (WGS) entry which is preliminary data.</text>
</comment>
<organism evidence="3 5">
    <name type="scientific">Durusdinium trenchii</name>
    <dbReference type="NCBI Taxonomy" id="1381693"/>
    <lineage>
        <taxon>Eukaryota</taxon>
        <taxon>Sar</taxon>
        <taxon>Alveolata</taxon>
        <taxon>Dinophyceae</taxon>
        <taxon>Suessiales</taxon>
        <taxon>Symbiodiniaceae</taxon>
        <taxon>Durusdinium</taxon>
    </lineage>
</organism>
<dbReference type="Pfam" id="PF04389">
    <property type="entry name" value="Peptidase_M28"/>
    <property type="match status" value="1"/>
</dbReference>
<evidence type="ECO:0000313" key="3">
    <source>
        <dbReference type="EMBL" id="CAK9007166.1"/>
    </source>
</evidence>
<name>A0ABP0IYI5_9DINO</name>
<proteinExistence type="predicted"/>
<dbReference type="Gene3D" id="3.40.630.10">
    <property type="entry name" value="Zn peptidases"/>
    <property type="match status" value="1"/>
</dbReference>
<keyword evidence="5" id="KW-1185">Reference proteome</keyword>
<gene>
    <name evidence="3" type="ORF">CCMP2556_LOCUS8716</name>
    <name evidence="4" type="ORF">CCMP2556_LOCUS8936</name>
</gene>
<evidence type="ECO:0000313" key="5">
    <source>
        <dbReference type="Proteomes" id="UP001642484"/>
    </source>
</evidence>
<evidence type="ECO:0000313" key="4">
    <source>
        <dbReference type="EMBL" id="CAK9007676.1"/>
    </source>
</evidence>
<feature type="chain" id="PRO_5045029126" description="Peptidase M28 domain-containing protein" evidence="1">
    <location>
        <begin position="24"/>
        <end position="518"/>
    </location>
</feature>